<dbReference type="PROSITE" id="PS00107">
    <property type="entry name" value="PROTEIN_KINASE_ATP"/>
    <property type="match status" value="1"/>
</dbReference>
<dbReference type="PROSITE" id="PS50011">
    <property type="entry name" value="PROTEIN_KINASE_DOM"/>
    <property type="match status" value="1"/>
</dbReference>
<organism evidence="4 5">
    <name type="scientific">Kingdonia uniflora</name>
    <dbReference type="NCBI Taxonomy" id="39325"/>
    <lineage>
        <taxon>Eukaryota</taxon>
        <taxon>Viridiplantae</taxon>
        <taxon>Streptophyta</taxon>
        <taxon>Embryophyta</taxon>
        <taxon>Tracheophyta</taxon>
        <taxon>Spermatophyta</taxon>
        <taxon>Magnoliopsida</taxon>
        <taxon>Ranunculales</taxon>
        <taxon>Circaeasteraceae</taxon>
        <taxon>Kingdonia</taxon>
    </lineage>
</organism>
<dbReference type="Proteomes" id="UP000541444">
    <property type="component" value="Unassembled WGS sequence"/>
</dbReference>
<evidence type="ECO:0000259" key="3">
    <source>
        <dbReference type="PROSITE" id="PS50948"/>
    </source>
</evidence>
<dbReference type="EMBL" id="JACGCM010001193">
    <property type="protein sequence ID" value="KAF6159516.1"/>
    <property type="molecule type" value="Genomic_DNA"/>
</dbReference>
<keyword evidence="5" id="KW-1185">Reference proteome</keyword>
<feature type="domain" description="Protein kinase" evidence="2">
    <location>
        <begin position="138"/>
        <end position="196"/>
    </location>
</feature>
<name>A0A7J7MXA3_9MAGN</name>
<proteinExistence type="predicted"/>
<dbReference type="SMART" id="SM00473">
    <property type="entry name" value="PAN_AP"/>
    <property type="match status" value="1"/>
</dbReference>
<dbReference type="Gene3D" id="3.30.200.20">
    <property type="entry name" value="Phosphorylase Kinase, domain 1"/>
    <property type="match status" value="1"/>
</dbReference>
<dbReference type="CDD" id="cd01098">
    <property type="entry name" value="PAN_AP_plant"/>
    <property type="match status" value="1"/>
</dbReference>
<evidence type="ECO:0000313" key="5">
    <source>
        <dbReference type="Proteomes" id="UP000541444"/>
    </source>
</evidence>
<dbReference type="InterPro" id="IPR011009">
    <property type="entry name" value="Kinase-like_dom_sf"/>
</dbReference>
<sequence length="196" mass="22130">MLKSPEDWNRINWSGGCTRRTPLGCQNGDWSLKMQNMKLPDTSRSWVNKSINHEECEVKCLRNCSCVAYSNSDITDVGSGCVMCFGDLVDIRQYTSNGQDFYLRMAASEQEYTDRSEKRELDFPTFSFLSIVTATSNFSFDNKLGEGGFGSVYKGKLANGKEIAVKRLSRTFGQGINEFIEVILIAKLQHRNLLGF</sequence>
<dbReference type="PROSITE" id="PS50948">
    <property type="entry name" value="PAN"/>
    <property type="match status" value="1"/>
</dbReference>
<feature type="binding site" evidence="1">
    <location>
        <position position="166"/>
    </location>
    <ligand>
        <name>ATP</name>
        <dbReference type="ChEBI" id="CHEBI:30616"/>
    </ligand>
</feature>
<evidence type="ECO:0000256" key="1">
    <source>
        <dbReference type="PROSITE-ProRule" id="PRU10141"/>
    </source>
</evidence>
<protein>
    <submittedName>
        <fullName evidence="4">Uncharacterized protein</fullName>
    </submittedName>
</protein>
<evidence type="ECO:0000259" key="2">
    <source>
        <dbReference type="PROSITE" id="PS50011"/>
    </source>
</evidence>
<dbReference type="GO" id="GO:0004672">
    <property type="term" value="F:protein kinase activity"/>
    <property type="evidence" value="ECO:0007669"/>
    <property type="project" value="InterPro"/>
</dbReference>
<evidence type="ECO:0000313" key="4">
    <source>
        <dbReference type="EMBL" id="KAF6159516.1"/>
    </source>
</evidence>
<dbReference type="InterPro" id="IPR001245">
    <property type="entry name" value="Ser-Thr/Tyr_kinase_cat_dom"/>
</dbReference>
<dbReference type="Pfam" id="PF08276">
    <property type="entry name" value="PAN_2"/>
    <property type="match status" value="1"/>
</dbReference>
<dbReference type="InterPro" id="IPR003609">
    <property type="entry name" value="Pan_app"/>
</dbReference>
<dbReference type="GO" id="GO:0005524">
    <property type="term" value="F:ATP binding"/>
    <property type="evidence" value="ECO:0007669"/>
    <property type="project" value="UniProtKB-UniRule"/>
</dbReference>
<dbReference type="OrthoDB" id="4062651at2759"/>
<dbReference type="AlphaFoldDB" id="A0A7J7MXA3"/>
<feature type="domain" description="Apple" evidence="3">
    <location>
        <begin position="25"/>
        <end position="106"/>
    </location>
</feature>
<gene>
    <name evidence="4" type="ORF">GIB67_032287</name>
</gene>
<dbReference type="PANTHER" id="PTHR32444">
    <property type="entry name" value="BULB-TYPE LECTIN DOMAIN-CONTAINING PROTEIN"/>
    <property type="match status" value="1"/>
</dbReference>
<dbReference type="PANTHER" id="PTHR32444:SF183">
    <property type="entry name" value="APPLE DOMAIN-CONTAINING PROTEIN"/>
    <property type="match status" value="1"/>
</dbReference>
<keyword evidence="1" id="KW-0067">ATP-binding</keyword>
<accession>A0A7J7MXA3</accession>
<dbReference type="Pfam" id="PF07714">
    <property type="entry name" value="PK_Tyr_Ser-Thr"/>
    <property type="match status" value="1"/>
</dbReference>
<keyword evidence="1" id="KW-0547">Nucleotide-binding</keyword>
<dbReference type="SUPFAM" id="SSF56112">
    <property type="entry name" value="Protein kinase-like (PK-like)"/>
    <property type="match status" value="1"/>
</dbReference>
<reference evidence="4 5" key="1">
    <citation type="journal article" date="2020" name="IScience">
        <title>Genome Sequencing of the Endangered Kingdonia uniflora (Circaeasteraceae, Ranunculales) Reveals Potential Mechanisms of Evolutionary Specialization.</title>
        <authorList>
            <person name="Sun Y."/>
            <person name="Deng T."/>
            <person name="Zhang A."/>
            <person name="Moore M.J."/>
            <person name="Landis J.B."/>
            <person name="Lin N."/>
            <person name="Zhang H."/>
            <person name="Zhang X."/>
            <person name="Huang J."/>
            <person name="Zhang X."/>
            <person name="Sun H."/>
            <person name="Wang H."/>
        </authorList>
    </citation>
    <scope>NUCLEOTIDE SEQUENCE [LARGE SCALE GENOMIC DNA]</scope>
    <source>
        <strain evidence="4">TB1705</strain>
        <tissue evidence="4">Leaf</tissue>
    </source>
</reference>
<dbReference type="InterPro" id="IPR017441">
    <property type="entry name" value="Protein_kinase_ATP_BS"/>
</dbReference>
<dbReference type="InterPro" id="IPR000719">
    <property type="entry name" value="Prot_kinase_dom"/>
</dbReference>
<comment type="caution">
    <text evidence="4">The sequence shown here is derived from an EMBL/GenBank/DDBJ whole genome shotgun (WGS) entry which is preliminary data.</text>
</comment>